<dbReference type="WBParaSite" id="ES5_v2.g13822.t1">
    <property type="protein sequence ID" value="ES5_v2.g13822.t1"/>
    <property type="gene ID" value="ES5_v2.g13822"/>
</dbReference>
<dbReference type="Proteomes" id="UP000887579">
    <property type="component" value="Unplaced"/>
</dbReference>
<reference evidence="2" key="1">
    <citation type="submission" date="2022-11" db="UniProtKB">
        <authorList>
            <consortium name="WormBaseParasite"/>
        </authorList>
    </citation>
    <scope>IDENTIFICATION</scope>
</reference>
<evidence type="ECO:0000313" key="2">
    <source>
        <dbReference type="WBParaSite" id="ES5_v2.g13822.t1"/>
    </source>
</evidence>
<proteinExistence type="predicted"/>
<protein>
    <submittedName>
        <fullName evidence="2">Ig-like domain-containing protein</fullName>
    </submittedName>
</protein>
<name>A0AC34FA89_9BILA</name>
<accession>A0AC34FA89</accession>
<sequence length="532" mass="58316">MVLQINAQIPNEKIQVKIVSDPFLGSSPLSHITWKLLGRESSEIVYCLSQLPVSQLRFHCLDCEQKNITDMVHALNSAQDITGNAGFPAISLRNIDVNTNWTGATIICQAYINGGQIDSAPVTVNVEYLRNVHVVDSNNQSPIRVVNQGNVFYVECLRGPDGFCQQNGRRKTLYCAVQANPPPVSYRWLKNGEITSSNGHSITIGTEMIGKSIQCSANNGLYPNDQMPTSQAVSIEPYSAARLIQTNFNTLQRSSPFTAMNRIDMNQDITLTCAVEGSPRPFVLWRMRRPDGVVVDAACPQGYEGQYKDIPTTGVNPNNNLVRLTAICQLRISNYSYTGTYWCSACSYVSVGDPECSPGLDAPTDEVLNVMVQGPPMDSDSSPSVEQIGQNTAVVTVPFCAEPMPKPPREIVFAVDNNDIQTGQTWQNFRFDSVTQNNTVPNCYFARLQISPIHEGDKHRQIVLKLQNVLGTKQIMVSLSDLLGGGTSTGSLAKIIIFSVLGLITLLLILAGISPYDVIYKAARMDSRVSSV</sequence>
<organism evidence="1 2">
    <name type="scientific">Panagrolaimus sp. ES5</name>
    <dbReference type="NCBI Taxonomy" id="591445"/>
    <lineage>
        <taxon>Eukaryota</taxon>
        <taxon>Metazoa</taxon>
        <taxon>Ecdysozoa</taxon>
        <taxon>Nematoda</taxon>
        <taxon>Chromadorea</taxon>
        <taxon>Rhabditida</taxon>
        <taxon>Tylenchina</taxon>
        <taxon>Panagrolaimomorpha</taxon>
        <taxon>Panagrolaimoidea</taxon>
        <taxon>Panagrolaimidae</taxon>
        <taxon>Panagrolaimus</taxon>
    </lineage>
</organism>
<evidence type="ECO:0000313" key="1">
    <source>
        <dbReference type="Proteomes" id="UP000887579"/>
    </source>
</evidence>